<comment type="caution">
    <text evidence="1">The sequence shown here is derived from an EMBL/GenBank/DDBJ whole genome shotgun (WGS) entry which is preliminary data.</text>
</comment>
<gene>
    <name evidence="1" type="ORF">PMAYCL1PPCAC_09483</name>
</gene>
<dbReference type="Proteomes" id="UP001328107">
    <property type="component" value="Unassembled WGS sequence"/>
</dbReference>
<reference evidence="2" key="1">
    <citation type="submission" date="2022-10" db="EMBL/GenBank/DDBJ databases">
        <title>Genome assembly of Pristionchus species.</title>
        <authorList>
            <person name="Yoshida K."/>
            <person name="Sommer R.J."/>
        </authorList>
    </citation>
    <scope>NUCLEOTIDE SEQUENCE [LARGE SCALE GENOMIC DNA]</scope>
    <source>
        <strain evidence="2">RS5460</strain>
    </source>
</reference>
<sequence>GVDAERCVSTNPKRKVLVDIPSSCLKGLILKGIHRGRAIYLAKTYRATPIVRFVGEHVLIVEATGFLNSSHWKPMYFNDNYPFIYITLNHECIHVLDTRTITFLPDLRLS</sequence>
<proteinExistence type="predicted"/>
<dbReference type="AlphaFoldDB" id="A0AAN5C6I0"/>
<evidence type="ECO:0000313" key="1">
    <source>
        <dbReference type="EMBL" id="GMR39288.1"/>
    </source>
</evidence>
<dbReference type="EMBL" id="BTRK01000002">
    <property type="protein sequence ID" value="GMR39288.1"/>
    <property type="molecule type" value="Genomic_DNA"/>
</dbReference>
<feature type="non-terminal residue" evidence="1">
    <location>
        <position position="1"/>
    </location>
</feature>
<evidence type="ECO:0000313" key="2">
    <source>
        <dbReference type="Proteomes" id="UP001328107"/>
    </source>
</evidence>
<accession>A0AAN5C6I0</accession>
<feature type="non-terminal residue" evidence="1">
    <location>
        <position position="110"/>
    </location>
</feature>
<protein>
    <submittedName>
        <fullName evidence="1">Uncharacterized protein</fullName>
    </submittedName>
</protein>
<name>A0AAN5C6I0_9BILA</name>
<keyword evidence="2" id="KW-1185">Reference proteome</keyword>
<organism evidence="1 2">
    <name type="scientific">Pristionchus mayeri</name>
    <dbReference type="NCBI Taxonomy" id="1317129"/>
    <lineage>
        <taxon>Eukaryota</taxon>
        <taxon>Metazoa</taxon>
        <taxon>Ecdysozoa</taxon>
        <taxon>Nematoda</taxon>
        <taxon>Chromadorea</taxon>
        <taxon>Rhabditida</taxon>
        <taxon>Rhabditina</taxon>
        <taxon>Diplogasteromorpha</taxon>
        <taxon>Diplogasteroidea</taxon>
        <taxon>Neodiplogasteridae</taxon>
        <taxon>Pristionchus</taxon>
    </lineage>
</organism>